<evidence type="ECO:0000313" key="1">
    <source>
        <dbReference type="EMBL" id="VDM72997.1"/>
    </source>
</evidence>
<reference evidence="1 2" key="1">
    <citation type="submission" date="2018-11" db="EMBL/GenBank/DDBJ databases">
        <authorList>
            <consortium name="Pathogen Informatics"/>
        </authorList>
    </citation>
    <scope>NUCLEOTIDE SEQUENCE [LARGE SCALE GENOMIC DNA]</scope>
</reference>
<dbReference type="EMBL" id="UYYB01028306">
    <property type="protein sequence ID" value="VDM72997.1"/>
    <property type="molecule type" value="Genomic_DNA"/>
</dbReference>
<dbReference type="Proteomes" id="UP000270094">
    <property type="component" value="Unassembled WGS sequence"/>
</dbReference>
<accession>A0A3P7JA08</accession>
<sequence length="46" mass="5098">MERMDAIAQLHPALLQRCVKTAALLPYSFLTNEDEGLGMSSSPLDY</sequence>
<keyword evidence="2" id="KW-1185">Reference proteome</keyword>
<gene>
    <name evidence="1" type="ORF">SVUK_LOCUS7995</name>
</gene>
<dbReference type="OrthoDB" id="29061at2759"/>
<proteinExistence type="predicted"/>
<protein>
    <submittedName>
        <fullName evidence="1">Uncharacterized protein</fullName>
    </submittedName>
</protein>
<evidence type="ECO:0000313" key="2">
    <source>
        <dbReference type="Proteomes" id="UP000270094"/>
    </source>
</evidence>
<name>A0A3P7JA08_STRVU</name>
<organism evidence="1 2">
    <name type="scientific">Strongylus vulgaris</name>
    <name type="common">Blood worm</name>
    <dbReference type="NCBI Taxonomy" id="40348"/>
    <lineage>
        <taxon>Eukaryota</taxon>
        <taxon>Metazoa</taxon>
        <taxon>Ecdysozoa</taxon>
        <taxon>Nematoda</taxon>
        <taxon>Chromadorea</taxon>
        <taxon>Rhabditida</taxon>
        <taxon>Rhabditina</taxon>
        <taxon>Rhabditomorpha</taxon>
        <taxon>Strongyloidea</taxon>
        <taxon>Strongylidae</taxon>
        <taxon>Strongylus</taxon>
    </lineage>
</organism>
<dbReference type="AlphaFoldDB" id="A0A3P7JA08"/>